<comment type="caution">
    <text evidence="3">The sequence shown here is derived from an EMBL/GenBank/DDBJ whole genome shotgun (WGS) entry which is preliminary data.</text>
</comment>
<evidence type="ECO:0000313" key="3">
    <source>
        <dbReference type="EMBL" id="MDE8652866.1"/>
    </source>
</evidence>
<protein>
    <submittedName>
        <fullName evidence="3">Uncharacterized protein</fullName>
    </submittedName>
</protein>
<dbReference type="Proteomes" id="UP001216253">
    <property type="component" value="Unassembled WGS sequence"/>
</dbReference>
<sequence>MKKPTPSTRSGARWFWILTLLGLFILAIVWFSNPLGKVEDAPTPKTAAQSTEWAPAPEGPAVDVKLPETPMQNPVAQPTKPGGD</sequence>
<feature type="transmembrane region" description="Helical" evidence="2">
    <location>
        <begin position="12"/>
        <end position="32"/>
    </location>
</feature>
<name>A0ABT5WS39_9SPHN</name>
<accession>A0ABT5WS39</accession>
<keyword evidence="2" id="KW-1133">Transmembrane helix</keyword>
<organism evidence="3 4">
    <name type="scientific">Novosphingobium album</name>
    <name type="common">ex Liu et al. 2023</name>
    <dbReference type="NCBI Taxonomy" id="3031130"/>
    <lineage>
        <taxon>Bacteria</taxon>
        <taxon>Pseudomonadati</taxon>
        <taxon>Pseudomonadota</taxon>
        <taxon>Alphaproteobacteria</taxon>
        <taxon>Sphingomonadales</taxon>
        <taxon>Sphingomonadaceae</taxon>
        <taxon>Novosphingobium</taxon>
    </lineage>
</organism>
<keyword evidence="2" id="KW-0812">Transmembrane</keyword>
<gene>
    <name evidence="3" type="ORF">PYV00_14255</name>
</gene>
<feature type="region of interest" description="Disordered" evidence="1">
    <location>
        <begin position="39"/>
        <end position="84"/>
    </location>
</feature>
<dbReference type="EMBL" id="JARESE010000047">
    <property type="protein sequence ID" value="MDE8652866.1"/>
    <property type="molecule type" value="Genomic_DNA"/>
</dbReference>
<reference evidence="3 4" key="1">
    <citation type="submission" date="2023-03" db="EMBL/GenBank/DDBJ databases">
        <title>NovoSphingobium album sp. nov. isolated from polycyclic aromatic hydrocarbons- and heavy-metal polluted soil.</title>
        <authorList>
            <person name="Liu Z."/>
            <person name="Wang K."/>
        </authorList>
    </citation>
    <scope>NUCLEOTIDE SEQUENCE [LARGE SCALE GENOMIC DNA]</scope>
    <source>
        <strain evidence="3 4">H3SJ31-1</strain>
    </source>
</reference>
<keyword evidence="2" id="KW-0472">Membrane</keyword>
<evidence type="ECO:0000313" key="4">
    <source>
        <dbReference type="Proteomes" id="UP001216253"/>
    </source>
</evidence>
<evidence type="ECO:0000256" key="1">
    <source>
        <dbReference type="SAM" id="MobiDB-lite"/>
    </source>
</evidence>
<evidence type="ECO:0000256" key="2">
    <source>
        <dbReference type="SAM" id="Phobius"/>
    </source>
</evidence>
<proteinExistence type="predicted"/>
<keyword evidence="4" id="KW-1185">Reference proteome</keyword>